<keyword evidence="10" id="KW-1185">Reference proteome</keyword>
<evidence type="ECO:0000313" key="9">
    <source>
        <dbReference type="EMBL" id="BDR58208.1"/>
    </source>
</evidence>
<gene>
    <name evidence="9" type="ORF">XA3_06490</name>
</gene>
<keyword evidence="5 8" id="KW-0812">Transmembrane</keyword>
<comment type="similarity">
    <text evidence="2">Belongs to the prokaryotic riboflavin transporter (P-RFT) (TC 2.A.87) family.</text>
</comment>
<comment type="subcellular location">
    <subcellularLocation>
        <location evidence="1">Cell membrane</location>
        <topology evidence="1">Multi-pass membrane protein</topology>
    </subcellularLocation>
</comment>
<dbReference type="PANTHER" id="PTHR38438:SF1">
    <property type="entry name" value="RIBOFLAVIN TRANSPORTER RIBU"/>
    <property type="match status" value="1"/>
</dbReference>
<organism evidence="9 10">
    <name type="scientific">Xylocopilactobacillus apicola</name>
    <dbReference type="NCBI Taxonomy" id="2932184"/>
    <lineage>
        <taxon>Bacteria</taxon>
        <taxon>Bacillati</taxon>
        <taxon>Bacillota</taxon>
        <taxon>Bacilli</taxon>
        <taxon>Lactobacillales</taxon>
        <taxon>Lactobacillaceae</taxon>
        <taxon>Xylocopilactobacillus</taxon>
    </lineage>
</organism>
<dbReference type="Proteomes" id="UP001321861">
    <property type="component" value="Chromosome"/>
</dbReference>
<evidence type="ECO:0000256" key="1">
    <source>
        <dbReference type="ARBA" id="ARBA00004651"/>
    </source>
</evidence>
<feature type="transmembrane region" description="Helical" evidence="8">
    <location>
        <begin position="148"/>
        <end position="168"/>
    </location>
</feature>
<dbReference type="RefSeq" id="WP_317636124.1">
    <property type="nucleotide sequence ID" value="NZ_AP026802.1"/>
</dbReference>
<feature type="transmembrane region" description="Helical" evidence="8">
    <location>
        <begin position="76"/>
        <end position="95"/>
    </location>
</feature>
<dbReference type="Gene3D" id="1.10.1760.20">
    <property type="match status" value="1"/>
</dbReference>
<proteinExistence type="inferred from homology"/>
<feature type="transmembrane region" description="Helical" evidence="8">
    <location>
        <begin position="195"/>
        <end position="216"/>
    </location>
</feature>
<dbReference type="PANTHER" id="PTHR38438">
    <property type="entry name" value="RIBOFLAVIN TRANSPORTER RIBU"/>
    <property type="match status" value="1"/>
</dbReference>
<dbReference type="InterPro" id="IPR025720">
    <property type="entry name" value="RibU"/>
</dbReference>
<feature type="transmembrane region" description="Helical" evidence="8">
    <location>
        <begin position="6"/>
        <end position="30"/>
    </location>
</feature>
<evidence type="ECO:0000256" key="4">
    <source>
        <dbReference type="ARBA" id="ARBA00022475"/>
    </source>
</evidence>
<evidence type="ECO:0000256" key="6">
    <source>
        <dbReference type="ARBA" id="ARBA00022989"/>
    </source>
</evidence>
<evidence type="ECO:0000256" key="3">
    <source>
        <dbReference type="ARBA" id="ARBA00022448"/>
    </source>
</evidence>
<dbReference type="KEGG" id="xap:XA3_06490"/>
<feature type="transmembrane region" description="Helical" evidence="8">
    <location>
        <begin position="107"/>
        <end position="128"/>
    </location>
</feature>
<evidence type="ECO:0000256" key="2">
    <source>
        <dbReference type="ARBA" id="ARBA00005540"/>
    </source>
</evidence>
<dbReference type="InterPro" id="IPR024529">
    <property type="entry name" value="ECF_trnsprt_substrate-spec"/>
</dbReference>
<keyword evidence="6 8" id="KW-1133">Transmembrane helix</keyword>
<protein>
    <submittedName>
        <fullName evidence="9">Riboflavin transporter</fullName>
    </submittedName>
</protein>
<reference evidence="9 10" key="1">
    <citation type="journal article" date="2023" name="Microbiol. Spectr.">
        <title>Symbiosis of Carpenter Bees with Uncharacterized Lactic Acid Bacteria Showing NAD Auxotrophy.</title>
        <authorList>
            <person name="Kawasaki S."/>
            <person name="Ozawa K."/>
            <person name="Mori T."/>
            <person name="Yamamoto A."/>
            <person name="Ito M."/>
            <person name="Ohkuma M."/>
            <person name="Sakamoto M."/>
            <person name="Matsutani M."/>
        </authorList>
    </citation>
    <scope>NUCLEOTIDE SEQUENCE [LARGE SCALE GENOMIC DNA]</scope>
    <source>
        <strain evidence="9 10">XA3</strain>
    </source>
</reference>
<name>A0AAU9DSG3_9LACO</name>
<evidence type="ECO:0000256" key="5">
    <source>
        <dbReference type="ARBA" id="ARBA00022692"/>
    </source>
</evidence>
<sequence length="219" mass="24403">MKRNQSYIRYLTFLAAFGALAFLSAAYIKLPGISFLKYEPKDVILTIGGMVFGPIFALILSILVPFFEMITVSSTGIIGFVMNVIAAACFVLPPVIAYNRRKKLQNLITGLIIGILLQTCSMLLWNYLLSPIFFGYSRADVVKMLVPIILPFNLAKGGLNSLFILLIYRPIVGALLKSNILKTTDFNLIQNEKKWTNLAVILLIIATVVLLVMSYFKLI</sequence>
<keyword evidence="7 8" id="KW-0472">Membrane</keyword>
<evidence type="ECO:0000256" key="7">
    <source>
        <dbReference type="ARBA" id="ARBA00023136"/>
    </source>
</evidence>
<dbReference type="GO" id="GO:0032217">
    <property type="term" value="F:riboflavin transmembrane transporter activity"/>
    <property type="evidence" value="ECO:0007669"/>
    <property type="project" value="InterPro"/>
</dbReference>
<keyword evidence="3" id="KW-0813">Transport</keyword>
<accession>A0AAU9DSG3</accession>
<evidence type="ECO:0000256" key="8">
    <source>
        <dbReference type="SAM" id="Phobius"/>
    </source>
</evidence>
<keyword evidence="4" id="KW-1003">Cell membrane</keyword>
<dbReference type="GO" id="GO:0005886">
    <property type="term" value="C:plasma membrane"/>
    <property type="evidence" value="ECO:0007669"/>
    <property type="project" value="UniProtKB-SubCell"/>
</dbReference>
<dbReference type="EMBL" id="AP026802">
    <property type="protein sequence ID" value="BDR58208.1"/>
    <property type="molecule type" value="Genomic_DNA"/>
</dbReference>
<dbReference type="Pfam" id="PF12822">
    <property type="entry name" value="ECF_trnsprt"/>
    <property type="match status" value="1"/>
</dbReference>
<evidence type="ECO:0000313" key="10">
    <source>
        <dbReference type="Proteomes" id="UP001321861"/>
    </source>
</evidence>
<feature type="transmembrane region" description="Helical" evidence="8">
    <location>
        <begin position="42"/>
        <end position="64"/>
    </location>
</feature>
<dbReference type="AlphaFoldDB" id="A0AAU9DSG3"/>